<evidence type="ECO:0000256" key="10">
    <source>
        <dbReference type="SAM" id="MobiDB-lite"/>
    </source>
</evidence>
<dbReference type="PROSITE" id="PS00606">
    <property type="entry name" value="KS3_1"/>
    <property type="match status" value="1"/>
</dbReference>
<dbReference type="SMART" id="SM00822">
    <property type="entry name" value="PKS_KR"/>
    <property type="match status" value="1"/>
</dbReference>
<feature type="domain" description="PKS/mFAS DH" evidence="13">
    <location>
        <begin position="761"/>
        <end position="1080"/>
    </location>
</feature>
<dbReference type="Gene3D" id="3.40.50.12780">
    <property type="entry name" value="N-terminal domain of ligase-like"/>
    <property type="match status" value="1"/>
</dbReference>
<sequence length="2737" mass="301021">MENYTSEPIAIVGSACRFPGESSSPSKLWTLLREPRDVLAKIPPVRFDPEGFYNEDGEYHGSSNVKESYMLTEDHRVFDAQFFKIKPVEAHSIDPQQRVLMETVYESIEAAGFAMEKMQGSDTAVYVGLMCEEYSNIVAGDVDQLPTYTATATGRSIMSNRISYFFDWHGPCMTIDTACSSSLIAVHQAVETLRNGTSRVAIAAGANLLLSPSITMPSSTAQEALIRRTYSKAGLDLTNPFERCQYFEAHGTGTPAGDPIEASAIQKAFFGADNTRVDSNDILYVGSIKTVIGHTEGTAGIAALMKASLAIQHSIIPPNMLFNKLSPAVEPFYKHLEIATAARSWPELPEGIPRRASVNSFGFGGTNAHAIVEQYVPGFWDQREQSRRSAPSFLPICLSAASEKALFEQARRLSVWLENNSEVSLTDLAWTLATRRSKFPYRWFFSAGSVAQLRTKIDKRLGSTYEPINLLPSLKPKILGIFTGQGAQWAAMGRSLIIGSKFVSKIVDCLEEFCAFEEMQGRICVAACNSSSSVTLSGDSDAVKEAESILQDEGRFVRVLRVDTAYHSHHMLPPAGPYVESMRSCNVRVLNDRKGEGVVCSWFSSVRKNQEEMKFQSEGLDGEYWRDNMVKPVLFAQALKKAIDTKGPFDLAFEVGPHPALQGPTLQTIQEVQGNRIPYTGVLSRGVDDVESFADALGYLWSHLSPTSDLIQLEMSDATLSGEQQPNVVKNLPPYAFDHDRVYWRESRLVKATRTRKTPYHDLLGVCCPDATDPTLLRWKNLLSPKEIPWLGGHMVQGQIIFPAAGYLSMAIDACRILVARRGETLAIKGMDILDFVIGKGIIFDDRSLGVETLLTLTLDEEYDEDARSINGTIRFYAGLANSDVSSLPLRCSCRVHLNLEDAGLISDIVEGSTSLPLLPPRAEQLVNGVNVDAKQFYANLAEVGYEYSGLFQGLSELKRTLDAGTGVIANPARQDPLRSPTVHPAMIDCTIQAVLLAFCFPGDGKLYALHVPTKIRRVSIDLPLLERETLGAGQLPVDSIVDSNGTVSGDAHLFAKDGETAMIQMHGIEVVPLTPPTPEQDAQLFWAYELGVAQPDGNLMVKGRRATDADYELAEVAERICYHYLKNLLAELTPEDIEKSAWHHKRLVNFARKTLGELRSAAVRGETSILEHMMEDNVLHDFYAQCLGFDENSHFLAEAVSQITHRFPHMNIIEVGAVTPDLDPEPWPFNVLVAQALDDRVISLRKPLSAPCPATPAAELIILGGTKLQSSLLAGEVEPLVSQWFNIVRHVSTPEDLLQIDMAPMSTVLSLTDLDSPVFKGVTEDRLEAMKRLIEKSRNVVWVTRDARAGGDPYMNMTIGWARTALEEMPQLRLQFLDFTDNAKMRAELVAQELLRLQILEQWSPVDNGDQLLWSIEPEIVIEEGDRILIPRLRASKERNDRSSLRRNYELREEQHAVGQHLLVDGDDHVAIEVLHSLLLPLKLSESEAFYASVGIIKGTEKTALTLSKSLHSSLVLPKRWVFPMDDTKATPRLLARFADLSGVSDSSPNGNSIGNMISTVIGKNGITLTLADIVETDTIEQRTYKVGHFSKPSQISSIVSELSFKPTTGDIPINIVSLSELPTLSAPLSLDTALTWATSGPQTMVSVKAENVDKRFSFRPDRTYLLVGLSGQMGKSICTWMVRHGAKYVDTPIRDMTAEVLNRVLRPKMDSSRHLDDLLAEGQLDFAIFFSSMASVLGNHGQSNYTAANLFMNGLAARRRRRGQPASVIAIGSVIGIGYMARELTQKEILRIKERGYTPLSEREVRQLFCEGILAGRPRSDDNSWAAPSPEVVCGVRIAQPGEERPIRWMANPMVGHAVIKRINNKKEEDGSSATMPVKASLLLVKTKEAAFAVIRDAFVTRLQGMLQSDSALELHLAADELGVDSLVAVDIRSWFLRELQVDLPVLKILGGASVGDMLELALDNMSSDLMPNVDATSTFNLANVEEMKVEVTAPPLANGQPGIDTEKPEVPTGGPPPVLVSYSEDSSSDGGSRGDLTCSAESNESGIIRELTPLSTPGLELGPIINADSIHQLDKTRNVAVAATVARTEPMSFGQSRFWFLQQYLETKTAFNIATTMAIQGDLRVQDLARAVLKVGQHHESLRTKFTLDEQGRPVQKVMAKSKLELQHRIISGPIEAQEEYQRMVTHVYSLETGDTMQISVLSDSTKGQRTHYLTIGYHHINMDGISLGVLLSDLHKAYHGARLTPSLQFPDFSTRQRSLIASGEMKTELAFWKAEFDTLPPVLPVLPFSLTKTRRALVRYDAHKVDVRVSGQVAAQIKDVVKTHRVSPFHVYLATFRALLSRLVGAGGGDDLVIGMADANRTERGAQEAIGMYLNLLPLRFRSPISTQSFAAAIKEAQSKVRKALAHSRVPFDVLLEELQPPRSSDASPLFQVFIDYRQPLGDSSRVFGCKVVSEEYVRGDTAYDVVVDIIDTTGGDAHMQFTVPKLLYSSEDAGVLSRTFMDLLDEFIKQPGVGLTDVPLYSEKEVKKSIELGRGPAVEAEWSSIPLRIQDVMAIHVKNVAVRDGHGQSLTYEQLGSKVKDVAQALSDAGVTSGSVVTVLQQPRTDWAVSVLAILQLDAVYVPLDIRLPLQRLALIINDSKPVAILFHTETKGVIDSLGEVGIDLATKAINIEDCASRLGHQLSGSTSADADRPAFILYTSGSTGAPKGVVLKQSNLLNQVEATVREYGIKP</sequence>
<dbReference type="PROSITE" id="PS00455">
    <property type="entry name" value="AMP_BINDING"/>
    <property type="match status" value="1"/>
</dbReference>
<accession>A0A0G4KRR5</accession>
<reference evidence="14 15" key="1">
    <citation type="submission" date="2015-05" db="EMBL/GenBank/DDBJ databases">
        <authorList>
            <person name="Wang D.B."/>
            <person name="Wang M."/>
        </authorList>
    </citation>
    <scope>NUCLEOTIDE SEQUENCE [LARGE SCALE GENOMIC DNA]</scope>
    <source>
        <strain evidence="14">VL1</strain>
    </source>
</reference>
<evidence type="ECO:0000256" key="7">
    <source>
        <dbReference type="ARBA" id="ARBA00023268"/>
    </source>
</evidence>
<dbReference type="InterPro" id="IPR057326">
    <property type="entry name" value="KR_dom"/>
</dbReference>
<feature type="domain" description="Ketosynthase family 3 (KS3)" evidence="12">
    <location>
        <begin position="6"/>
        <end position="374"/>
    </location>
</feature>
<dbReference type="SUPFAM" id="SSF47336">
    <property type="entry name" value="ACP-like"/>
    <property type="match status" value="1"/>
</dbReference>
<name>A0A0G4KRR5_VERLO</name>
<dbReference type="Pfam" id="PF00501">
    <property type="entry name" value="AMP-binding"/>
    <property type="match status" value="1"/>
</dbReference>
<evidence type="ECO:0000256" key="9">
    <source>
        <dbReference type="PROSITE-ProRule" id="PRU01363"/>
    </source>
</evidence>
<dbReference type="Pfam" id="PF00668">
    <property type="entry name" value="Condensation"/>
    <property type="match status" value="1"/>
</dbReference>
<dbReference type="InterPro" id="IPR042104">
    <property type="entry name" value="PKS_dehydratase_sf"/>
</dbReference>
<dbReference type="Gene3D" id="3.30.70.3290">
    <property type="match status" value="2"/>
</dbReference>
<dbReference type="CDD" id="cd00833">
    <property type="entry name" value="PKS"/>
    <property type="match status" value="1"/>
</dbReference>
<dbReference type="SMART" id="SM00827">
    <property type="entry name" value="PKS_AT"/>
    <property type="match status" value="1"/>
</dbReference>
<dbReference type="GO" id="GO:0004312">
    <property type="term" value="F:fatty acid synthase activity"/>
    <property type="evidence" value="ECO:0007669"/>
    <property type="project" value="TreeGrafter"/>
</dbReference>
<dbReference type="InterPro" id="IPR020841">
    <property type="entry name" value="PKS_Beta-ketoAc_synthase_dom"/>
</dbReference>
<keyword evidence="15" id="KW-1185">Reference proteome</keyword>
<proteinExistence type="inferred from homology"/>
<dbReference type="InterPro" id="IPR049552">
    <property type="entry name" value="PKS_DH_N"/>
</dbReference>
<dbReference type="Pfam" id="PF22621">
    <property type="entry name" value="CurL-like_PKS_C"/>
    <property type="match status" value="1"/>
</dbReference>
<evidence type="ECO:0000256" key="1">
    <source>
        <dbReference type="ARBA" id="ARBA00022450"/>
    </source>
</evidence>
<evidence type="ECO:0000259" key="12">
    <source>
        <dbReference type="PROSITE" id="PS52004"/>
    </source>
</evidence>
<dbReference type="InterPro" id="IPR020806">
    <property type="entry name" value="PKS_PP-bd"/>
</dbReference>
<keyword evidence="5" id="KW-0677">Repeat</keyword>
<dbReference type="Pfam" id="PF08659">
    <property type="entry name" value="KR"/>
    <property type="match status" value="1"/>
</dbReference>
<gene>
    <name evidence="14" type="ORF">BN1708_010529</name>
</gene>
<dbReference type="Pfam" id="PF21089">
    <property type="entry name" value="PKS_DH_N"/>
    <property type="match status" value="1"/>
</dbReference>
<evidence type="ECO:0000256" key="8">
    <source>
        <dbReference type="ARBA" id="ARBA00029443"/>
    </source>
</evidence>
<dbReference type="SUPFAM" id="SSF51735">
    <property type="entry name" value="NAD(P)-binding Rossmann-fold domains"/>
    <property type="match status" value="1"/>
</dbReference>
<dbReference type="SUPFAM" id="SSF55048">
    <property type="entry name" value="Probable ACP-binding domain of malonyl-CoA ACP transacylase"/>
    <property type="match status" value="1"/>
</dbReference>
<organism evidence="14 15">
    <name type="scientific">Verticillium longisporum</name>
    <name type="common">Verticillium dahliae var. longisporum</name>
    <dbReference type="NCBI Taxonomy" id="100787"/>
    <lineage>
        <taxon>Eukaryota</taxon>
        <taxon>Fungi</taxon>
        <taxon>Dikarya</taxon>
        <taxon>Ascomycota</taxon>
        <taxon>Pezizomycotina</taxon>
        <taxon>Sordariomycetes</taxon>
        <taxon>Hypocreomycetidae</taxon>
        <taxon>Glomerellales</taxon>
        <taxon>Plectosphaerellaceae</taxon>
        <taxon>Verticillium</taxon>
    </lineage>
</organism>
<feature type="region of interest" description="C-terminal hotdog fold" evidence="9">
    <location>
        <begin position="929"/>
        <end position="1080"/>
    </location>
</feature>
<dbReference type="Gene3D" id="3.40.366.10">
    <property type="entry name" value="Malonyl-Coenzyme A Acyl Carrier Protein, domain 2"/>
    <property type="match status" value="2"/>
</dbReference>
<keyword evidence="7" id="KW-0511">Multifunctional enzyme</keyword>
<dbReference type="InterPro" id="IPR016036">
    <property type="entry name" value="Malonyl_transacylase_ACP-bd"/>
</dbReference>
<dbReference type="InterPro" id="IPR009081">
    <property type="entry name" value="PP-bd_ACP"/>
</dbReference>
<dbReference type="GO" id="GO:0006633">
    <property type="term" value="P:fatty acid biosynthetic process"/>
    <property type="evidence" value="ECO:0007669"/>
    <property type="project" value="InterPro"/>
</dbReference>
<evidence type="ECO:0000313" key="14">
    <source>
        <dbReference type="EMBL" id="CRK12528.1"/>
    </source>
</evidence>
<dbReference type="GO" id="GO:0044550">
    <property type="term" value="P:secondary metabolite biosynthetic process"/>
    <property type="evidence" value="ECO:0007669"/>
    <property type="project" value="TreeGrafter"/>
</dbReference>
<keyword evidence="2" id="KW-0597">Phosphoprotein</keyword>
<dbReference type="InterPro" id="IPR001242">
    <property type="entry name" value="Condensation_dom"/>
</dbReference>
<dbReference type="PROSITE" id="PS52004">
    <property type="entry name" value="KS3_2"/>
    <property type="match status" value="1"/>
</dbReference>
<evidence type="ECO:0000256" key="2">
    <source>
        <dbReference type="ARBA" id="ARBA00022553"/>
    </source>
</evidence>
<evidence type="ECO:0000259" key="13">
    <source>
        <dbReference type="PROSITE" id="PS52019"/>
    </source>
</evidence>
<dbReference type="PANTHER" id="PTHR43775">
    <property type="entry name" value="FATTY ACID SYNTHASE"/>
    <property type="match status" value="1"/>
</dbReference>
<feature type="region of interest" description="N-terminal hotdog fold" evidence="9">
    <location>
        <begin position="761"/>
        <end position="903"/>
    </location>
</feature>
<dbReference type="InterPro" id="IPR020807">
    <property type="entry name" value="PKS_DH"/>
</dbReference>
<dbReference type="GO" id="GO:0031177">
    <property type="term" value="F:phosphopantetheine binding"/>
    <property type="evidence" value="ECO:0007669"/>
    <property type="project" value="InterPro"/>
</dbReference>
<dbReference type="Proteomes" id="UP000044602">
    <property type="component" value="Unassembled WGS sequence"/>
</dbReference>
<feature type="active site" description="Proton donor; for dehydratase activity" evidence="9">
    <location>
        <position position="989"/>
    </location>
</feature>
<keyword evidence="1" id="KW-0596">Phosphopantetheine</keyword>
<dbReference type="InterPro" id="IPR036291">
    <property type="entry name" value="NAD(P)-bd_dom_sf"/>
</dbReference>
<dbReference type="InterPro" id="IPR049551">
    <property type="entry name" value="PKS_DH_C"/>
</dbReference>
<dbReference type="SMART" id="SM00823">
    <property type="entry name" value="PKS_PP"/>
    <property type="match status" value="1"/>
</dbReference>
<dbReference type="Gene3D" id="3.40.50.720">
    <property type="entry name" value="NAD(P)-binding Rossmann-like Domain"/>
    <property type="match status" value="2"/>
</dbReference>
<evidence type="ECO:0000259" key="11">
    <source>
        <dbReference type="PROSITE" id="PS50075"/>
    </source>
</evidence>
<comment type="similarity">
    <text evidence="8">In the C-terminal section; belongs to the NRP synthetase family.</text>
</comment>
<dbReference type="EMBL" id="CVQH01003891">
    <property type="protein sequence ID" value="CRK12528.1"/>
    <property type="molecule type" value="Genomic_DNA"/>
</dbReference>
<protein>
    <submittedName>
        <fullName evidence="14">Uncharacterized protein</fullName>
    </submittedName>
</protein>
<dbReference type="InterPro" id="IPR023213">
    <property type="entry name" value="CAT-like_dom_sf"/>
</dbReference>
<feature type="domain" description="Carrier" evidence="11">
    <location>
        <begin position="1892"/>
        <end position="1968"/>
    </location>
</feature>
<dbReference type="InterPro" id="IPR000873">
    <property type="entry name" value="AMP-dep_synth/lig_dom"/>
</dbReference>
<keyword evidence="4" id="KW-0808">Transferase</keyword>
<keyword evidence="3" id="KW-0436">Ligase</keyword>
<dbReference type="SUPFAM" id="SSF52777">
    <property type="entry name" value="CoA-dependent acyltransferases"/>
    <property type="match status" value="2"/>
</dbReference>
<evidence type="ECO:0000256" key="5">
    <source>
        <dbReference type="ARBA" id="ARBA00022737"/>
    </source>
</evidence>
<dbReference type="CDD" id="cd19532">
    <property type="entry name" value="C_PKS-NRPS"/>
    <property type="match status" value="1"/>
</dbReference>
<dbReference type="Pfam" id="PF14765">
    <property type="entry name" value="PS-DH"/>
    <property type="match status" value="1"/>
</dbReference>
<dbReference type="SUPFAM" id="SSF53901">
    <property type="entry name" value="Thiolase-like"/>
    <property type="match status" value="1"/>
</dbReference>
<dbReference type="Pfam" id="PF00698">
    <property type="entry name" value="Acyl_transf_1"/>
    <property type="match status" value="1"/>
</dbReference>
<dbReference type="InterPro" id="IPR036736">
    <property type="entry name" value="ACP-like_sf"/>
</dbReference>
<dbReference type="InterPro" id="IPR016039">
    <property type="entry name" value="Thiolase-like"/>
</dbReference>
<dbReference type="PANTHER" id="PTHR43775:SF20">
    <property type="entry name" value="HYBRID PKS-NRPS SYNTHETASE APDA"/>
    <property type="match status" value="1"/>
</dbReference>
<dbReference type="Gene3D" id="3.10.129.110">
    <property type="entry name" value="Polyketide synthase dehydratase"/>
    <property type="match status" value="1"/>
</dbReference>
<feature type="compositionally biased region" description="Low complexity" evidence="10">
    <location>
        <begin position="2024"/>
        <end position="2033"/>
    </location>
</feature>
<feature type="region of interest" description="Disordered" evidence="10">
    <location>
        <begin position="1997"/>
        <end position="2039"/>
    </location>
</feature>
<dbReference type="InterPro" id="IPR006162">
    <property type="entry name" value="Ppantetheine_attach_site"/>
</dbReference>
<dbReference type="InterPro" id="IPR042099">
    <property type="entry name" value="ANL_N_sf"/>
</dbReference>
<dbReference type="InterPro" id="IPR014043">
    <property type="entry name" value="Acyl_transferase_dom"/>
</dbReference>
<dbReference type="SUPFAM" id="SSF52151">
    <property type="entry name" value="FabD/lysophospholipase-like"/>
    <property type="match status" value="1"/>
</dbReference>
<dbReference type="InterPro" id="IPR050091">
    <property type="entry name" value="PKS_NRPS_Biosynth_Enz"/>
</dbReference>
<evidence type="ECO:0000256" key="4">
    <source>
        <dbReference type="ARBA" id="ARBA00022679"/>
    </source>
</evidence>
<dbReference type="Pfam" id="PF00109">
    <property type="entry name" value="ketoacyl-synt"/>
    <property type="match status" value="1"/>
</dbReference>
<dbReference type="SMART" id="SM00826">
    <property type="entry name" value="PKS_DH"/>
    <property type="match status" value="1"/>
</dbReference>
<dbReference type="PROSITE" id="PS50075">
    <property type="entry name" value="CARRIER"/>
    <property type="match status" value="1"/>
</dbReference>
<dbReference type="InterPro" id="IPR020845">
    <property type="entry name" value="AMP-binding_CS"/>
</dbReference>
<dbReference type="Gene3D" id="3.30.559.30">
    <property type="entry name" value="Nonribosomal peptide synthetase, condensation domain"/>
    <property type="match status" value="1"/>
</dbReference>
<evidence type="ECO:0000313" key="15">
    <source>
        <dbReference type="Proteomes" id="UP000044602"/>
    </source>
</evidence>
<dbReference type="GO" id="GO:0004315">
    <property type="term" value="F:3-oxoacyl-[acyl-carrier-protein] synthase activity"/>
    <property type="evidence" value="ECO:0007669"/>
    <property type="project" value="InterPro"/>
</dbReference>
<dbReference type="GO" id="GO:0016874">
    <property type="term" value="F:ligase activity"/>
    <property type="evidence" value="ECO:0007669"/>
    <property type="project" value="UniProtKB-KW"/>
</dbReference>
<feature type="non-terminal residue" evidence="14">
    <location>
        <position position="2737"/>
    </location>
</feature>
<dbReference type="Gene3D" id="3.30.559.10">
    <property type="entry name" value="Chloramphenicol acetyltransferase-like domain"/>
    <property type="match status" value="1"/>
</dbReference>
<dbReference type="STRING" id="100787.A0A0G4KRR5"/>
<dbReference type="PROSITE" id="PS00012">
    <property type="entry name" value="PHOSPHOPANTETHEINE"/>
    <property type="match status" value="1"/>
</dbReference>
<dbReference type="InterPro" id="IPR013968">
    <property type="entry name" value="PKS_KR"/>
</dbReference>
<dbReference type="InterPro" id="IPR016035">
    <property type="entry name" value="Acyl_Trfase/lysoPLipase"/>
</dbReference>
<evidence type="ECO:0000256" key="6">
    <source>
        <dbReference type="ARBA" id="ARBA00023002"/>
    </source>
</evidence>
<dbReference type="InterPro" id="IPR049900">
    <property type="entry name" value="PKS_mFAS_DH"/>
</dbReference>
<evidence type="ECO:0000256" key="3">
    <source>
        <dbReference type="ARBA" id="ARBA00022598"/>
    </source>
</evidence>
<dbReference type="GO" id="GO:0016491">
    <property type="term" value="F:oxidoreductase activity"/>
    <property type="evidence" value="ECO:0007669"/>
    <property type="project" value="UniProtKB-KW"/>
</dbReference>
<dbReference type="SUPFAM" id="SSF56801">
    <property type="entry name" value="Acetyl-CoA synthetase-like"/>
    <property type="match status" value="1"/>
</dbReference>
<dbReference type="PROSITE" id="PS52019">
    <property type="entry name" value="PKS_MFAS_DH"/>
    <property type="match status" value="1"/>
</dbReference>
<feature type="active site" description="Proton acceptor; for dehydratase activity" evidence="9">
    <location>
        <position position="794"/>
    </location>
</feature>
<dbReference type="InterPro" id="IPR014030">
    <property type="entry name" value="Ketoacyl_synth_N"/>
</dbReference>
<dbReference type="Gene3D" id="3.40.47.10">
    <property type="match status" value="2"/>
</dbReference>
<dbReference type="InterPro" id="IPR001227">
    <property type="entry name" value="Ac_transferase_dom_sf"/>
</dbReference>
<dbReference type="SMART" id="SM00825">
    <property type="entry name" value="PKS_KS"/>
    <property type="match status" value="1"/>
</dbReference>
<dbReference type="InterPro" id="IPR018201">
    <property type="entry name" value="Ketoacyl_synth_AS"/>
</dbReference>
<keyword evidence="6" id="KW-0560">Oxidoreductase</keyword>